<dbReference type="Proteomes" id="UP000005726">
    <property type="component" value="Unassembled WGS sequence"/>
</dbReference>
<dbReference type="InterPro" id="IPR018004">
    <property type="entry name" value="KilA/APSES_HTH"/>
</dbReference>
<dbReference type="AlphaFoldDB" id="E0WSL4"/>
<evidence type="ECO:0000313" key="2">
    <source>
        <dbReference type="EMBL" id="EFL91983.1"/>
    </source>
</evidence>
<evidence type="ECO:0000259" key="1">
    <source>
        <dbReference type="Pfam" id="PF04383"/>
    </source>
</evidence>
<accession>E0WSL4</accession>
<sequence>MPKENLPIVAGIIVTTDAIDRFNLNAIHKASGEGEHKRPSKWLATAQSQELIRLMRYKLI</sequence>
<proteinExistence type="predicted"/>
<gene>
    <name evidence="2" type="ORF">REG_0945</name>
</gene>
<dbReference type="EMBL" id="GL379591">
    <property type="protein sequence ID" value="EFL91983.1"/>
    <property type="molecule type" value="Genomic_DNA"/>
</dbReference>
<dbReference type="Pfam" id="PF04383">
    <property type="entry name" value="KilA-N"/>
    <property type="match status" value="1"/>
</dbReference>
<feature type="domain" description="KilA/APSES-type HTH DNA-binding" evidence="1">
    <location>
        <begin position="11"/>
        <end position="53"/>
    </location>
</feature>
<evidence type="ECO:0000313" key="3">
    <source>
        <dbReference type="Proteomes" id="UP000005726"/>
    </source>
</evidence>
<name>E0WSL4_9ENTR</name>
<dbReference type="eggNOG" id="ENOG50336HH">
    <property type="taxonomic scope" value="Bacteria"/>
</dbReference>
<reference evidence="2" key="1">
    <citation type="journal article" date="2009" name="Environ. Microbiol.">
        <title>Dynamics of genome evolution in facultative symbionts of aphids.</title>
        <authorList>
            <person name="Degnan P.H."/>
            <person name="Leonardo T.E."/>
            <person name="Cass B.N."/>
            <person name="Hurwitz B."/>
            <person name="Stern D."/>
            <person name="Gibbs R.A."/>
            <person name="Richards S."/>
            <person name="Moran N.A."/>
        </authorList>
    </citation>
    <scope>NUCLEOTIDE SEQUENCE [LARGE SCALE GENOMIC DNA]</scope>
    <source>
        <strain evidence="2">LSR1</strain>
    </source>
</reference>
<dbReference type="RefSeq" id="WP_006704719.1">
    <property type="nucleotide sequence ID" value="NZ_CAWLGB010000003.1"/>
</dbReference>
<organism evidence="2 3">
    <name type="scientific">Candidatus Regiella insecticola LSR1</name>
    <dbReference type="NCBI Taxonomy" id="663321"/>
    <lineage>
        <taxon>Bacteria</taxon>
        <taxon>Pseudomonadati</taxon>
        <taxon>Pseudomonadota</taxon>
        <taxon>Gammaproteobacteria</taxon>
        <taxon>Enterobacterales</taxon>
        <taxon>Enterobacteriaceae</taxon>
        <taxon>aphid secondary symbionts</taxon>
        <taxon>Candidatus Regiella</taxon>
    </lineage>
</organism>
<dbReference type="HOGENOM" id="CLU_2932722_0_0_6"/>
<keyword evidence="3" id="KW-1185">Reference proteome</keyword>
<protein>
    <recommendedName>
        <fullName evidence="1">KilA/APSES-type HTH DNA-binding domain-containing protein</fullName>
    </recommendedName>
</protein>